<dbReference type="Pfam" id="PF01925">
    <property type="entry name" value="TauE"/>
    <property type="match status" value="1"/>
</dbReference>
<dbReference type="InterPro" id="IPR002781">
    <property type="entry name" value="TM_pro_TauE-like"/>
</dbReference>
<proteinExistence type="inferred from homology"/>
<keyword evidence="7 8" id="KW-0472">Membrane</keyword>
<keyword evidence="3" id="KW-0813">Transport</keyword>
<dbReference type="PANTHER" id="PTHR30269:SF38">
    <property type="entry name" value="SULFITE EXPORTER TAUE_SAFE"/>
    <property type="match status" value="1"/>
</dbReference>
<evidence type="ECO:0000256" key="3">
    <source>
        <dbReference type="ARBA" id="ARBA00022448"/>
    </source>
</evidence>
<evidence type="ECO:0000256" key="7">
    <source>
        <dbReference type="ARBA" id="ARBA00023136"/>
    </source>
</evidence>
<organism evidence="9 10">
    <name type="scientific">Gluconacetobacter aggeris</name>
    <dbReference type="NCBI Taxonomy" id="1286186"/>
    <lineage>
        <taxon>Bacteria</taxon>
        <taxon>Pseudomonadati</taxon>
        <taxon>Pseudomonadota</taxon>
        <taxon>Alphaproteobacteria</taxon>
        <taxon>Acetobacterales</taxon>
        <taxon>Acetobacteraceae</taxon>
        <taxon>Gluconacetobacter</taxon>
    </lineage>
</organism>
<feature type="transmembrane region" description="Helical" evidence="8">
    <location>
        <begin position="128"/>
        <end position="151"/>
    </location>
</feature>
<evidence type="ECO:0000313" key="9">
    <source>
        <dbReference type="EMBL" id="MBB2166897.1"/>
    </source>
</evidence>
<dbReference type="Proteomes" id="UP000559860">
    <property type="component" value="Unassembled WGS sequence"/>
</dbReference>
<protein>
    <recommendedName>
        <fullName evidence="8">Probable membrane transporter protein</fullName>
    </recommendedName>
</protein>
<feature type="transmembrane region" description="Helical" evidence="8">
    <location>
        <begin position="94"/>
        <end position="112"/>
    </location>
</feature>
<feature type="transmembrane region" description="Helical" evidence="8">
    <location>
        <begin position="69"/>
        <end position="88"/>
    </location>
</feature>
<evidence type="ECO:0000313" key="10">
    <source>
        <dbReference type="Proteomes" id="UP000559860"/>
    </source>
</evidence>
<dbReference type="PANTHER" id="PTHR30269">
    <property type="entry name" value="TRANSMEMBRANE PROTEIN YFCA"/>
    <property type="match status" value="1"/>
</dbReference>
<evidence type="ECO:0000256" key="8">
    <source>
        <dbReference type="RuleBase" id="RU363041"/>
    </source>
</evidence>
<comment type="caution">
    <text evidence="9">The sequence shown here is derived from an EMBL/GenBank/DDBJ whole genome shotgun (WGS) entry which is preliminary data.</text>
</comment>
<gene>
    <name evidence="9" type="ORF">HLH36_00750</name>
</gene>
<feature type="transmembrane region" description="Helical" evidence="8">
    <location>
        <begin position="28"/>
        <end position="48"/>
    </location>
</feature>
<comment type="subcellular location">
    <subcellularLocation>
        <location evidence="1 8">Cell membrane</location>
        <topology evidence="1 8">Multi-pass membrane protein</topology>
    </subcellularLocation>
</comment>
<evidence type="ECO:0000256" key="6">
    <source>
        <dbReference type="ARBA" id="ARBA00022989"/>
    </source>
</evidence>
<keyword evidence="6 8" id="KW-1133">Transmembrane helix</keyword>
<name>A0A7W4IQ32_9PROT</name>
<feature type="transmembrane region" description="Helical" evidence="8">
    <location>
        <begin position="194"/>
        <end position="216"/>
    </location>
</feature>
<reference evidence="9 10" key="1">
    <citation type="submission" date="2020-04" db="EMBL/GenBank/DDBJ databases">
        <title>Description of novel Gluconacetobacter.</title>
        <authorList>
            <person name="Sombolestani A."/>
        </authorList>
    </citation>
    <scope>NUCLEOTIDE SEQUENCE [LARGE SCALE GENOMIC DNA]</scope>
    <source>
        <strain evidence="9 10">LMG 27801</strain>
    </source>
</reference>
<evidence type="ECO:0000256" key="2">
    <source>
        <dbReference type="ARBA" id="ARBA00009142"/>
    </source>
</evidence>
<dbReference type="AlphaFoldDB" id="A0A7W4IQ32"/>
<keyword evidence="5 8" id="KW-0812">Transmembrane</keyword>
<keyword evidence="10" id="KW-1185">Reference proteome</keyword>
<dbReference type="RefSeq" id="WP_182984611.1">
    <property type="nucleotide sequence ID" value="NZ_JABEQD010000001.1"/>
</dbReference>
<dbReference type="EMBL" id="JABEQD010000001">
    <property type="protein sequence ID" value="MBB2166897.1"/>
    <property type="molecule type" value="Genomic_DNA"/>
</dbReference>
<accession>A0A7W4IQ32</accession>
<evidence type="ECO:0000256" key="4">
    <source>
        <dbReference type="ARBA" id="ARBA00022475"/>
    </source>
</evidence>
<comment type="similarity">
    <text evidence="2 8">Belongs to the 4-toluene sulfonate uptake permease (TSUP) (TC 2.A.102) family.</text>
</comment>
<evidence type="ECO:0000256" key="5">
    <source>
        <dbReference type="ARBA" id="ARBA00022692"/>
    </source>
</evidence>
<keyword evidence="4 8" id="KW-1003">Cell membrane</keyword>
<dbReference type="InterPro" id="IPR052017">
    <property type="entry name" value="TSUP"/>
</dbReference>
<evidence type="ECO:0000256" key="1">
    <source>
        <dbReference type="ARBA" id="ARBA00004651"/>
    </source>
</evidence>
<sequence>MAVAVLLFLVAVAAFALSAVSGGGAGLIVMPVLGLLLAPAQVPAALSVGTALSSFSRIVSFFRSIRWDVVVRFVPLALPAAWGGVWALSRLQPVYLDLLLGVFLIGNLPFLLRRGTRTPGVVRPFRPALLPVLGAAAGFISGFTGAVGLLFNGFYHRMGLRKEQIVATRAANDVLLHLTKLWLYLSYGMLTGPALRAGLVVAAAAIAATLLMRVLIHRLHDDLFRHVGQAAACIAGVAMLFQAGQQIVRQDHMQARYATHAGEAVAMLSWRQHVFSVEIENPGDIEFRHVHPAFGSGQVPRQGEGWYRTSVLHLSPAQGIFITRRLSRARPA</sequence>
<dbReference type="GO" id="GO:0005886">
    <property type="term" value="C:plasma membrane"/>
    <property type="evidence" value="ECO:0007669"/>
    <property type="project" value="UniProtKB-SubCell"/>
</dbReference>